<evidence type="ECO:0000313" key="1">
    <source>
        <dbReference type="EMBL" id="CDW35708.1"/>
    </source>
</evidence>
<organism evidence="1">
    <name type="scientific">Lepeophtheirus salmonis</name>
    <name type="common">Salmon louse</name>
    <name type="synonym">Caligus salmonis</name>
    <dbReference type="NCBI Taxonomy" id="72036"/>
    <lineage>
        <taxon>Eukaryota</taxon>
        <taxon>Metazoa</taxon>
        <taxon>Ecdysozoa</taxon>
        <taxon>Arthropoda</taxon>
        <taxon>Crustacea</taxon>
        <taxon>Multicrustacea</taxon>
        <taxon>Hexanauplia</taxon>
        <taxon>Copepoda</taxon>
        <taxon>Siphonostomatoida</taxon>
        <taxon>Caligidae</taxon>
        <taxon>Lepeophtheirus</taxon>
    </lineage>
</organism>
<proteinExistence type="predicted"/>
<name>A0A0K2UBU2_LEPSM</name>
<dbReference type="EMBL" id="HACA01018347">
    <property type="protein sequence ID" value="CDW35708.1"/>
    <property type="molecule type" value="Transcribed_RNA"/>
</dbReference>
<dbReference type="AlphaFoldDB" id="A0A0K2UBU2"/>
<sequence length="59" mass="6892">MTMIEQKRTISTTVFPFINMKLLFLSTFCTSLPIFKFGTHFVNFISILNMHTFVRSVDV</sequence>
<accession>A0A0K2UBU2</accession>
<reference evidence="1" key="1">
    <citation type="submission" date="2014-05" db="EMBL/GenBank/DDBJ databases">
        <authorList>
            <person name="Chronopoulou M."/>
        </authorList>
    </citation>
    <scope>NUCLEOTIDE SEQUENCE</scope>
    <source>
        <tissue evidence="1">Whole organism</tissue>
    </source>
</reference>
<protein>
    <submittedName>
        <fullName evidence="1">Uncharacterized protein</fullName>
    </submittedName>
</protein>